<evidence type="ECO:0000256" key="23">
    <source>
        <dbReference type="ARBA" id="ARBA00080244"/>
    </source>
</evidence>
<dbReference type="GO" id="GO:0006820">
    <property type="term" value="P:monoatomic anion transport"/>
    <property type="evidence" value="ECO:0007669"/>
    <property type="project" value="TreeGrafter"/>
</dbReference>
<gene>
    <name evidence="29" type="primary">SLC17A5</name>
    <name evidence="29" type="ORF">NPIL_46271</name>
</gene>
<keyword evidence="13" id="KW-0458">Lysosome</keyword>
<evidence type="ECO:0000313" key="29">
    <source>
        <dbReference type="EMBL" id="GFT44560.1"/>
    </source>
</evidence>
<dbReference type="OrthoDB" id="2985014at2759"/>
<evidence type="ECO:0000256" key="11">
    <source>
        <dbReference type="ARBA" id="ARBA00023136"/>
    </source>
</evidence>
<accession>A0A8X6P385</accession>
<dbReference type="InterPro" id="IPR005829">
    <property type="entry name" value="Sugar_transporter_CS"/>
</dbReference>
<evidence type="ECO:0000256" key="13">
    <source>
        <dbReference type="ARBA" id="ARBA00023228"/>
    </source>
</evidence>
<dbReference type="Proteomes" id="UP000887013">
    <property type="component" value="Unassembled WGS sequence"/>
</dbReference>
<feature type="transmembrane region" description="Helical" evidence="27">
    <location>
        <begin position="310"/>
        <end position="330"/>
    </location>
</feature>
<evidence type="ECO:0000259" key="28">
    <source>
        <dbReference type="PROSITE" id="PS50850"/>
    </source>
</evidence>
<feature type="transmembrane region" description="Helical" evidence="27">
    <location>
        <begin position="439"/>
        <end position="459"/>
    </location>
</feature>
<dbReference type="InterPro" id="IPR036259">
    <property type="entry name" value="MFS_trans_sf"/>
</dbReference>
<feature type="transmembrane region" description="Helical" evidence="27">
    <location>
        <begin position="117"/>
        <end position="137"/>
    </location>
</feature>
<dbReference type="GO" id="GO:0005765">
    <property type="term" value="C:lysosomal membrane"/>
    <property type="evidence" value="ECO:0007669"/>
    <property type="project" value="UniProtKB-SubCell"/>
</dbReference>
<dbReference type="InterPro" id="IPR011701">
    <property type="entry name" value="MFS"/>
</dbReference>
<evidence type="ECO:0000256" key="1">
    <source>
        <dbReference type="ARBA" id="ARBA00004432"/>
    </source>
</evidence>
<comment type="catalytic activity">
    <reaction evidence="17">
        <text>N-acetylneuraminate(in) + H(+)(in) = N-acetylneuraminate(out) + H(+)(out)</text>
        <dbReference type="Rhea" id="RHEA:28987"/>
        <dbReference type="ChEBI" id="CHEBI:15378"/>
        <dbReference type="ChEBI" id="CHEBI:35418"/>
    </reaction>
    <physiologicalReaction direction="right-to-left" evidence="17">
        <dbReference type="Rhea" id="RHEA:28989"/>
    </physiologicalReaction>
</comment>
<dbReference type="SUPFAM" id="SSF103473">
    <property type="entry name" value="MFS general substrate transporter"/>
    <property type="match status" value="1"/>
</dbReference>
<keyword evidence="11 27" id="KW-0472">Membrane</keyword>
<evidence type="ECO:0000256" key="22">
    <source>
        <dbReference type="ARBA" id="ARBA00069713"/>
    </source>
</evidence>
<dbReference type="PANTHER" id="PTHR11662:SF399">
    <property type="entry name" value="FI19708P1-RELATED"/>
    <property type="match status" value="1"/>
</dbReference>
<feature type="compositionally biased region" description="Basic and acidic residues" evidence="26">
    <location>
        <begin position="471"/>
        <end position="487"/>
    </location>
</feature>
<dbReference type="InterPro" id="IPR050382">
    <property type="entry name" value="MFS_Na/Anion_cotransporter"/>
</dbReference>
<comment type="function">
    <text evidence="21">Receptor for CM101, a polysaccharide produced by group B Streptococcus with antipathoangiogenic properties.</text>
</comment>
<comment type="subcellular location">
    <subcellularLocation>
        <location evidence="2">Basolateral cell membrane</location>
        <topology evidence="2">Multi-pass membrane protein</topology>
    </subcellularLocation>
    <subcellularLocation>
        <location evidence="3">Cytoplasmic vesicle</location>
        <location evidence="3">Secretory vesicle membrane</location>
        <topology evidence="3">Multi-pass membrane protein</topology>
    </subcellularLocation>
    <subcellularLocation>
        <location evidence="1">Cytoplasmic vesicle</location>
        <location evidence="1">Secretory vesicle</location>
        <location evidence="1">Synaptic vesicle membrane</location>
    </subcellularLocation>
    <subcellularLocation>
        <location evidence="4">Lysosome membrane</location>
    </subcellularLocation>
</comment>
<evidence type="ECO:0000256" key="10">
    <source>
        <dbReference type="ARBA" id="ARBA00023018"/>
    </source>
</evidence>
<keyword evidence="9 27" id="KW-1133">Transmembrane helix</keyword>
<dbReference type="Gene3D" id="1.20.1250.20">
    <property type="entry name" value="MFS general substrate transporter like domains"/>
    <property type="match status" value="2"/>
</dbReference>
<dbReference type="EMBL" id="BMAW01015576">
    <property type="protein sequence ID" value="GFT44560.1"/>
    <property type="molecule type" value="Genomic_DNA"/>
</dbReference>
<feature type="domain" description="Major facilitator superfamily (MFS) profile" evidence="28">
    <location>
        <begin position="8"/>
        <end position="464"/>
    </location>
</feature>
<comment type="catalytic activity">
    <reaction evidence="16">
        <text>L-aspartate(out) = L-aspartate(in)</text>
        <dbReference type="Rhea" id="RHEA:66332"/>
        <dbReference type="ChEBI" id="CHEBI:29991"/>
    </reaction>
    <physiologicalReaction direction="left-to-right" evidence="16">
        <dbReference type="Rhea" id="RHEA:66333"/>
    </physiologicalReaction>
</comment>
<dbReference type="Pfam" id="PF07690">
    <property type="entry name" value="MFS_1"/>
    <property type="match status" value="1"/>
</dbReference>
<evidence type="ECO:0000256" key="12">
    <source>
        <dbReference type="ARBA" id="ARBA00023180"/>
    </source>
</evidence>
<keyword evidence="5" id="KW-0813">Transport</keyword>
<dbReference type="PROSITE" id="PS50850">
    <property type="entry name" value="MFS"/>
    <property type="match status" value="1"/>
</dbReference>
<organism evidence="29 30">
    <name type="scientific">Nephila pilipes</name>
    <name type="common">Giant wood spider</name>
    <name type="synonym">Nephila maculata</name>
    <dbReference type="NCBI Taxonomy" id="299642"/>
    <lineage>
        <taxon>Eukaryota</taxon>
        <taxon>Metazoa</taxon>
        <taxon>Ecdysozoa</taxon>
        <taxon>Arthropoda</taxon>
        <taxon>Chelicerata</taxon>
        <taxon>Arachnida</taxon>
        <taxon>Araneae</taxon>
        <taxon>Araneomorphae</taxon>
        <taxon>Entelegynae</taxon>
        <taxon>Araneoidea</taxon>
        <taxon>Nephilidae</taxon>
        <taxon>Nephila</taxon>
    </lineage>
</organism>
<evidence type="ECO:0000256" key="25">
    <source>
        <dbReference type="ARBA" id="ARBA00081925"/>
    </source>
</evidence>
<keyword evidence="7 27" id="KW-0812">Transmembrane</keyword>
<evidence type="ECO:0000256" key="18">
    <source>
        <dbReference type="ARBA" id="ARBA00051403"/>
    </source>
</evidence>
<evidence type="ECO:0000256" key="17">
    <source>
        <dbReference type="ARBA" id="ARBA00050625"/>
    </source>
</evidence>
<dbReference type="PANTHER" id="PTHR11662">
    <property type="entry name" value="SOLUTE CARRIER FAMILY 17"/>
    <property type="match status" value="1"/>
</dbReference>
<evidence type="ECO:0000256" key="3">
    <source>
        <dbReference type="ARBA" id="ARBA00004638"/>
    </source>
</evidence>
<comment type="catalytic activity">
    <reaction evidence="15">
        <text>2 nitrate(out) + H(+)(out) = 2 nitrate(in) + H(+)(in)</text>
        <dbReference type="Rhea" id="RHEA:71539"/>
        <dbReference type="ChEBI" id="CHEBI:15378"/>
        <dbReference type="ChEBI" id="CHEBI:17632"/>
    </reaction>
    <physiologicalReaction direction="left-to-right" evidence="15">
        <dbReference type="Rhea" id="RHEA:71540"/>
    </physiologicalReaction>
</comment>
<evidence type="ECO:0000256" key="27">
    <source>
        <dbReference type="SAM" id="Phobius"/>
    </source>
</evidence>
<evidence type="ECO:0000256" key="4">
    <source>
        <dbReference type="ARBA" id="ARBA00004656"/>
    </source>
</evidence>
<evidence type="ECO:0000256" key="15">
    <source>
        <dbReference type="ARBA" id="ARBA00050101"/>
    </source>
</evidence>
<evidence type="ECO:0000256" key="24">
    <source>
        <dbReference type="ARBA" id="ARBA00081195"/>
    </source>
</evidence>
<evidence type="ECO:0000256" key="21">
    <source>
        <dbReference type="ARBA" id="ARBA00056891"/>
    </source>
</evidence>
<keyword evidence="12" id="KW-0325">Glycoprotein</keyword>
<comment type="catalytic activity">
    <reaction evidence="19">
        <text>L-glutamate(out) = L-glutamate(in)</text>
        <dbReference type="Rhea" id="RHEA:66336"/>
        <dbReference type="ChEBI" id="CHEBI:29985"/>
    </reaction>
    <physiologicalReaction direction="left-to-right" evidence="19">
        <dbReference type="Rhea" id="RHEA:66337"/>
    </physiologicalReaction>
</comment>
<feature type="transmembrane region" description="Helical" evidence="27">
    <location>
        <begin position="90"/>
        <end position="110"/>
    </location>
</feature>
<feature type="transmembrane region" description="Helical" evidence="27">
    <location>
        <begin position="143"/>
        <end position="166"/>
    </location>
</feature>
<evidence type="ECO:0000256" key="14">
    <source>
        <dbReference type="ARBA" id="ARBA00023329"/>
    </source>
</evidence>
<feature type="transmembrane region" description="Helical" evidence="27">
    <location>
        <begin position="350"/>
        <end position="367"/>
    </location>
</feature>
<reference evidence="29" key="1">
    <citation type="submission" date="2020-08" db="EMBL/GenBank/DDBJ databases">
        <title>Multicomponent nature underlies the extraordinary mechanical properties of spider dragline silk.</title>
        <authorList>
            <person name="Kono N."/>
            <person name="Nakamura H."/>
            <person name="Mori M."/>
            <person name="Yoshida Y."/>
            <person name="Ohtoshi R."/>
            <person name="Malay A.D."/>
            <person name="Moran D.A.P."/>
            <person name="Tomita M."/>
            <person name="Numata K."/>
            <person name="Arakawa K."/>
        </authorList>
    </citation>
    <scope>NUCLEOTIDE SEQUENCE</scope>
</reference>
<evidence type="ECO:0000256" key="2">
    <source>
        <dbReference type="ARBA" id="ARBA00004554"/>
    </source>
</evidence>
<dbReference type="GO" id="GO:0015293">
    <property type="term" value="F:symporter activity"/>
    <property type="evidence" value="ECO:0007669"/>
    <property type="project" value="UniProtKB-KW"/>
</dbReference>
<dbReference type="PROSITE" id="PS00217">
    <property type="entry name" value="SUGAR_TRANSPORT_2"/>
    <property type="match status" value="1"/>
</dbReference>
<name>A0A8X6P385_NEPPI</name>
<dbReference type="GO" id="GO:0046942">
    <property type="term" value="P:carboxylic acid transport"/>
    <property type="evidence" value="ECO:0007669"/>
    <property type="project" value="UniProtKB-ARBA"/>
</dbReference>
<dbReference type="GO" id="GO:0030672">
    <property type="term" value="C:synaptic vesicle membrane"/>
    <property type="evidence" value="ECO:0007669"/>
    <property type="project" value="UniProtKB-SubCell"/>
</dbReference>
<evidence type="ECO:0000256" key="16">
    <source>
        <dbReference type="ARBA" id="ARBA00050554"/>
    </source>
</evidence>
<comment type="caution">
    <text evidence="29">The sequence shown here is derived from an EMBL/GenBank/DDBJ whole genome shotgun (WGS) entry which is preliminary data.</text>
</comment>
<feature type="region of interest" description="Disordered" evidence="26">
    <location>
        <begin position="471"/>
        <end position="495"/>
    </location>
</feature>
<dbReference type="AlphaFoldDB" id="A0A8X6P385"/>
<comment type="catalytic activity">
    <reaction evidence="20">
        <text>D-glucuronate(out) + H(+)(out) = D-glucuronate(in) + H(+)(in)</text>
        <dbReference type="Rhea" id="RHEA:72591"/>
        <dbReference type="ChEBI" id="CHEBI:15378"/>
        <dbReference type="ChEBI" id="CHEBI:58720"/>
    </reaction>
    <physiologicalReaction direction="left-to-right" evidence="20">
        <dbReference type="Rhea" id="RHEA:72592"/>
    </physiologicalReaction>
</comment>
<evidence type="ECO:0000256" key="6">
    <source>
        <dbReference type="ARBA" id="ARBA00022475"/>
    </source>
</evidence>
<evidence type="ECO:0000256" key="7">
    <source>
        <dbReference type="ARBA" id="ARBA00022692"/>
    </source>
</evidence>
<feature type="transmembrane region" description="Helical" evidence="27">
    <location>
        <begin position="212"/>
        <end position="231"/>
    </location>
</feature>
<dbReference type="FunFam" id="1.20.1250.20:FF:000067">
    <property type="entry name" value="sialin isoform X2"/>
    <property type="match status" value="1"/>
</dbReference>
<keyword evidence="30" id="KW-1185">Reference proteome</keyword>
<feature type="transmembrane region" description="Helical" evidence="27">
    <location>
        <begin position="178"/>
        <end position="200"/>
    </location>
</feature>
<comment type="catalytic activity">
    <reaction evidence="18">
        <text>N-acetyl-L-aspartyl-L-glutamate(out) = N-acetyl-L-aspartyl-L-glutamate(in)</text>
        <dbReference type="Rhea" id="RHEA:72599"/>
        <dbReference type="ChEBI" id="CHEBI:76931"/>
    </reaction>
    <physiologicalReaction direction="left-to-right" evidence="18">
        <dbReference type="Rhea" id="RHEA:72600"/>
    </physiologicalReaction>
</comment>
<protein>
    <recommendedName>
        <fullName evidence="22">Sialin</fullName>
    </recommendedName>
    <alternativeName>
        <fullName evidence="25">H(+)/nitrate cotransporter</fullName>
    </alternativeName>
    <alternativeName>
        <fullName evidence="23">H(+)/sialic acid cotransporter</fullName>
    </alternativeName>
    <alternativeName>
        <fullName evidence="24">Vesicular excitatory amino acid transporter</fullName>
    </alternativeName>
</protein>
<dbReference type="GO" id="GO:0016323">
    <property type="term" value="C:basolateral plasma membrane"/>
    <property type="evidence" value="ECO:0007669"/>
    <property type="project" value="UniProtKB-SubCell"/>
</dbReference>
<evidence type="ECO:0000256" key="5">
    <source>
        <dbReference type="ARBA" id="ARBA00022448"/>
    </source>
</evidence>
<evidence type="ECO:0000256" key="19">
    <source>
        <dbReference type="ARBA" id="ARBA00051447"/>
    </source>
</evidence>
<sequence length="495" mass="54699">MAVKGLPARYVFALLGFFGFFNVYAMRVNLSVAIIAMVKQSNHSNESGPKEAVACQELIQEHNHGNLSEISYSRLQPKGEFEWDSYTQGLVLGAFFYGYIITQIPGGIIAEKYGAKWLFALGMLLTSIFTLLTPLAARWGVWALVFARVIEGLGEGVAYPAINTLIGQWAPKLERSRIVAFIYTGSNVGTVFTLGISGILSQSDFLGGWPSVFYVFGTLGCVWFILWVCIIHETPESHPRISKEELLLIRQGHEKKPRVPTPWKSILTSVPLWALLAAHTGETWGFYTLLIQAPTYLSNILHFDLNQNGLLSALPNLALSTVSIFASILADNLRKRGTMRISTIRKTLNTIGFIGPAICLAIVAFIGCRPLVIVILLCLALGLNGFAFSGFIATHVDMSPDFAGTLYGFTNFFSNFSGFLVPAYVGWIIHDGQTVKNWAIVFVTASVVFVVTSMIYNIFASAELQPWGIHQEEETPNKKEDENEKNDPYTNTSKL</sequence>
<evidence type="ECO:0000313" key="30">
    <source>
        <dbReference type="Proteomes" id="UP000887013"/>
    </source>
</evidence>
<keyword evidence="14" id="KW-0968">Cytoplasmic vesicle</keyword>
<keyword evidence="8" id="KW-0769">Symport</keyword>
<dbReference type="InterPro" id="IPR020846">
    <property type="entry name" value="MFS_dom"/>
</dbReference>
<keyword evidence="6" id="KW-1003">Cell membrane</keyword>
<feature type="transmembrane region" description="Helical" evidence="27">
    <location>
        <begin position="12"/>
        <end position="38"/>
    </location>
</feature>
<feature type="transmembrane region" description="Helical" evidence="27">
    <location>
        <begin position="406"/>
        <end position="427"/>
    </location>
</feature>
<dbReference type="CDD" id="cd17318">
    <property type="entry name" value="MFS_SLC17"/>
    <property type="match status" value="1"/>
</dbReference>
<feature type="transmembrane region" description="Helical" evidence="27">
    <location>
        <begin position="266"/>
        <end position="290"/>
    </location>
</feature>
<evidence type="ECO:0000256" key="26">
    <source>
        <dbReference type="SAM" id="MobiDB-lite"/>
    </source>
</evidence>
<keyword evidence="10" id="KW-0770">Synapse</keyword>
<feature type="transmembrane region" description="Helical" evidence="27">
    <location>
        <begin position="373"/>
        <end position="394"/>
    </location>
</feature>
<dbReference type="FunFam" id="1.20.1250.20:FF:000003">
    <property type="entry name" value="Solute carrier family 17 member 3"/>
    <property type="match status" value="1"/>
</dbReference>
<evidence type="ECO:0000256" key="20">
    <source>
        <dbReference type="ARBA" id="ARBA00051612"/>
    </source>
</evidence>
<proteinExistence type="predicted"/>
<evidence type="ECO:0000256" key="9">
    <source>
        <dbReference type="ARBA" id="ARBA00022989"/>
    </source>
</evidence>
<evidence type="ECO:0000256" key="8">
    <source>
        <dbReference type="ARBA" id="ARBA00022847"/>
    </source>
</evidence>